<dbReference type="SUPFAM" id="SSF54695">
    <property type="entry name" value="POZ domain"/>
    <property type="match status" value="1"/>
</dbReference>
<dbReference type="PROSITE" id="PS50097">
    <property type="entry name" value="BTB"/>
    <property type="match status" value="1"/>
</dbReference>
<dbReference type="EMBL" id="CAJOBJ010365284">
    <property type="protein sequence ID" value="CAF5220666.1"/>
    <property type="molecule type" value="Genomic_DNA"/>
</dbReference>
<feature type="domain" description="BTB" evidence="1">
    <location>
        <begin position="49"/>
        <end position="116"/>
    </location>
</feature>
<dbReference type="Pfam" id="PF00651">
    <property type="entry name" value="BTB"/>
    <property type="match status" value="1"/>
</dbReference>
<proteinExistence type="predicted"/>
<comment type="caution">
    <text evidence="2">The sequence shown here is derived from an EMBL/GenBank/DDBJ whole genome shotgun (WGS) entry which is preliminary data.</text>
</comment>
<protein>
    <recommendedName>
        <fullName evidence="1">BTB domain-containing protein</fullName>
    </recommendedName>
</protein>
<evidence type="ECO:0000259" key="1">
    <source>
        <dbReference type="PROSITE" id="PS50097"/>
    </source>
</evidence>
<dbReference type="PANTHER" id="PTHR24410:SF23">
    <property type="entry name" value="BTB DOMAIN-CONTAINING PROTEIN-RELATED"/>
    <property type="match status" value="1"/>
</dbReference>
<reference evidence="2" key="1">
    <citation type="submission" date="2021-02" db="EMBL/GenBank/DDBJ databases">
        <authorList>
            <person name="Nowell W R."/>
        </authorList>
    </citation>
    <scope>NUCLEOTIDE SEQUENCE</scope>
</reference>
<evidence type="ECO:0000313" key="2">
    <source>
        <dbReference type="EMBL" id="CAF1430298.1"/>
    </source>
</evidence>
<organism evidence="2 4">
    <name type="scientific">Rotaria magnacalcarata</name>
    <dbReference type="NCBI Taxonomy" id="392030"/>
    <lineage>
        <taxon>Eukaryota</taxon>
        <taxon>Metazoa</taxon>
        <taxon>Spiralia</taxon>
        <taxon>Gnathifera</taxon>
        <taxon>Rotifera</taxon>
        <taxon>Eurotatoria</taxon>
        <taxon>Bdelloidea</taxon>
        <taxon>Philodinida</taxon>
        <taxon>Philodinidae</taxon>
        <taxon>Rotaria</taxon>
    </lineage>
</organism>
<evidence type="ECO:0000313" key="4">
    <source>
        <dbReference type="Proteomes" id="UP000663834"/>
    </source>
</evidence>
<dbReference type="SMART" id="SM00225">
    <property type="entry name" value="BTB"/>
    <property type="match status" value="1"/>
</dbReference>
<evidence type="ECO:0000313" key="3">
    <source>
        <dbReference type="EMBL" id="CAF5220666.1"/>
    </source>
</evidence>
<dbReference type="Proteomes" id="UP000663834">
    <property type="component" value="Unassembled WGS sequence"/>
</dbReference>
<name>A0A815N0P7_9BILA</name>
<feature type="non-terminal residue" evidence="2">
    <location>
        <position position="209"/>
    </location>
</feature>
<dbReference type="InterPro" id="IPR011333">
    <property type="entry name" value="SKP1/BTB/POZ_sf"/>
</dbReference>
<dbReference type="Gene3D" id="3.30.710.10">
    <property type="entry name" value="Potassium Channel Kv1.1, Chain A"/>
    <property type="match status" value="1"/>
</dbReference>
<dbReference type="PANTHER" id="PTHR24410">
    <property type="entry name" value="HL07962P-RELATED"/>
    <property type="match status" value="1"/>
</dbReference>
<sequence>RCDLLERVRSGETVLEGNGLNPTEKNDDANRSINYCNTGTLLFKKPILWDTELIVNGTRHYKAHRAILSVHSGYFKALFEKDDLKTPAEIQLQANDLPSFHTMFKFLYTGIIPSSLEYKQLKLLLQIANTYQIPILVEIIQQNLVSTNIDANNCLLLLSMENELQQDWLRVRRSAIQIAAENFRYLCHQDEFLTLDFNIIQDILSHSSL</sequence>
<dbReference type="CDD" id="cd18186">
    <property type="entry name" value="BTB_POZ_ZBTB_KLHL-like"/>
    <property type="match status" value="1"/>
</dbReference>
<feature type="non-terminal residue" evidence="2">
    <location>
        <position position="1"/>
    </location>
</feature>
<dbReference type="AlphaFoldDB" id="A0A815N0P7"/>
<dbReference type="Gene3D" id="1.25.40.420">
    <property type="match status" value="1"/>
</dbReference>
<dbReference type="InterPro" id="IPR000210">
    <property type="entry name" value="BTB/POZ_dom"/>
</dbReference>
<dbReference type="OrthoDB" id="6359816at2759"/>
<dbReference type="CDD" id="cd14733">
    <property type="entry name" value="BACK"/>
    <property type="match status" value="1"/>
</dbReference>
<gene>
    <name evidence="3" type="ORF">GIL414_LOCUS84136</name>
    <name evidence="2" type="ORF">KQP761_LOCUS11000</name>
</gene>
<dbReference type="InterPro" id="IPR051481">
    <property type="entry name" value="BTB-POZ/Galectin-3-binding"/>
</dbReference>
<accession>A0A815N0P7</accession>
<dbReference type="Proteomes" id="UP000681720">
    <property type="component" value="Unassembled WGS sequence"/>
</dbReference>
<dbReference type="EMBL" id="CAJNOW010004804">
    <property type="protein sequence ID" value="CAF1430298.1"/>
    <property type="molecule type" value="Genomic_DNA"/>
</dbReference>